<evidence type="ECO:0000313" key="2">
    <source>
        <dbReference type="Proteomes" id="UP000028547"/>
    </source>
</evidence>
<dbReference type="Pfam" id="PF12952">
    <property type="entry name" value="DUF3841"/>
    <property type="match status" value="1"/>
</dbReference>
<sequence>MLRTDGRRIPRYRQDAYAWMGEQLAKRVGPPPPGCRYPLWAWVQYGGEGRPQPDLRARGHCPPGTLAVRIEAVLPRRSVLLSDFQKWHAVLNRTYLARSERDARAFERALRRAGVTDAWPYPEPFASRVIQSWERVFELSDDEAWWGPARERQLQAVFWELHAAQVRRLTPFVSR</sequence>
<dbReference type="EMBL" id="JPMI01000232">
    <property type="protein sequence ID" value="KFA89812.1"/>
    <property type="molecule type" value="Genomic_DNA"/>
</dbReference>
<accession>A0A084SMX7</accession>
<name>A0A084SMX7_9BACT</name>
<evidence type="ECO:0008006" key="3">
    <source>
        <dbReference type="Google" id="ProtNLM"/>
    </source>
</evidence>
<dbReference type="InterPro" id="IPR024211">
    <property type="entry name" value="DUF3841"/>
</dbReference>
<dbReference type="AlphaFoldDB" id="A0A084SMX7"/>
<organism evidence="1 2">
    <name type="scientific">Archangium violaceum Cb vi76</name>
    <dbReference type="NCBI Taxonomy" id="1406225"/>
    <lineage>
        <taxon>Bacteria</taxon>
        <taxon>Pseudomonadati</taxon>
        <taxon>Myxococcota</taxon>
        <taxon>Myxococcia</taxon>
        <taxon>Myxococcales</taxon>
        <taxon>Cystobacterineae</taxon>
        <taxon>Archangiaceae</taxon>
        <taxon>Archangium</taxon>
    </lineage>
</organism>
<reference evidence="1 2" key="1">
    <citation type="submission" date="2014-07" db="EMBL/GenBank/DDBJ databases">
        <title>Draft Genome Sequence of Gephyronic Acid Producer, Cystobacter violaceus Strain Cb vi76.</title>
        <authorList>
            <person name="Stevens D.C."/>
            <person name="Young J."/>
            <person name="Carmichael R."/>
            <person name="Tan J."/>
            <person name="Taylor R.E."/>
        </authorList>
    </citation>
    <scope>NUCLEOTIDE SEQUENCE [LARGE SCALE GENOMIC DNA]</scope>
    <source>
        <strain evidence="1 2">Cb vi76</strain>
    </source>
</reference>
<evidence type="ECO:0000313" key="1">
    <source>
        <dbReference type="EMBL" id="KFA89812.1"/>
    </source>
</evidence>
<proteinExistence type="predicted"/>
<protein>
    <recommendedName>
        <fullName evidence="3">DUF3841 domain-containing protein</fullName>
    </recommendedName>
</protein>
<gene>
    <name evidence="1" type="ORF">Q664_32200</name>
</gene>
<dbReference type="Proteomes" id="UP000028547">
    <property type="component" value="Unassembled WGS sequence"/>
</dbReference>
<comment type="caution">
    <text evidence="1">The sequence shown here is derived from an EMBL/GenBank/DDBJ whole genome shotgun (WGS) entry which is preliminary data.</text>
</comment>